<protein>
    <recommendedName>
        <fullName evidence="1">Clr5 domain-containing protein</fullName>
    </recommendedName>
</protein>
<proteinExistence type="predicted"/>
<feature type="domain" description="Clr5" evidence="1">
    <location>
        <begin position="9"/>
        <end position="69"/>
    </location>
</feature>
<dbReference type="PANTHER" id="PTHR38788">
    <property type="entry name" value="CLR5 DOMAIN-CONTAINING PROTEIN"/>
    <property type="match status" value="1"/>
</dbReference>
<dbReference type="InterPro" id="IPR025676">
    <property type="entry name" value="Clr5_dom"/>
</dbReference>
<dbReference type="Pfam" id="PF14420">
    <property type="entry name" value="Clr5"/>
    <property type="match status" value="1"/>
</dbReference>
<sequence>MSSALHPTETEWEAYREVLQKLWMQLPMKQVIKEMESKYQFSASYDPEKGVAWWETQYQRQFRKWGFRKNLSDQEWKIVNYKVKAREQHGRSSILCFGETLISDAKMRKEIARHAPTAYEAALWRIGPAPQTPEEISIRTPASEIHPGTPCQNQNELITQDPAELSEKIAELQQLISLHRADGGHERANELCGDLMQILDDAERLRPDKVIFIVFEDAEPVDTHTVLSRFEELLRRSPIHHDIGYIPTLDISVGYISFLFTVATAEMKEPRDMAMVLLSLTKARSLLDDIVGEYFAEDVKQTVLPPLIDSFRKPPVPSKEDILPLDALMDQIVSTCMKEPLLATVIFYTTEHSDLWRDYTVRKDLDDMEKEGLLASRVNADGERMYRLTELGKSARRQLLHADEG</sequence>
<reference evidence="2 3" key="1">
    <citation type="submission" date="2018-10" db="EMBL/GenBank/DDBJ databases">
        <title>Pan-genome distribution and transcriptional activeness of fungal secondary metabolism genes in Aspergillus section Fumigati.</title>
        <authorList>
            <person name="Takahashi H."/>
            <person name="Umemura M."/>
            <person name="Ninomiya A."/>
            <person name="Kusuya Y."/>
            <person name="Urayama S."/>
            <person name="Shimizu M."/>
            <person name="Watanabe A."/>
            <person name="Kamei K."/>
            <person name="Yaguchi T."/>
            <person name="Hagiwara D."/>
        </authorList>
    </citation>
    <scope>NUCLEOTIDE SEQUENCE [LARGE SCALE GENOMIC DNA]</scope>
    <source>
        <strain evidence="2 3">IFM 55266</strain>
    </source>
</reference>
<evidence type="ECO:0000313" key="3">
    <source>
        <dbReference type="Proteomes" id="UP001043456"/>
    </source>
</evidence>
<evidence type="ECO:0000259" key="1">
    <source>
        <dbReference type="Pfam" id="PF14420"/>
    </source>
</evidence>
<dbReference type="AlphaFoldDB" id="A0A9P3F160"/>
<gene>
    <name evidence="2" type="ORF">Asppvi_001971</name>
</gene>
<keyword evidence="3" id="KW-1185">Reference proteome</keyword>
<dbReference type="EMBL" id="BHVY01000010">
    <property type="protein sequence ID" value="GIJ92693.1"/>
    <property type="molecule type" value="Genomic_DNA"/>
</dbReference>
<name>A0A9P3F160_9EURO</name>
<comment type="caution">
    <text evidence="2">The sequence shown here is derived from an EMBL/GenBank/DDBJ whole genome shotgun (WGS) entry which is preliminary data.</text>
</comment>
<dbReference type="RefSeq" id="XP_043163439.1">
    <property type="nucleotide sequence ID" value="XM_043307504.1"/>
</dbReference>
<accession>A0A9P3F160</accession>
<dbReference type="OrthoDB" id="194358at2759"/>
<dbReference type="GeneID" id="67000583"/>
<dbReference type="Proteomes" id="UP001043456">
    <property type="component" value="Unassembled WGS sequence"/>
</dbReference>
<organism evidence="2 3">
    <name type="scientific">Aspergillus pseudoviridinutans</name>
    <dbReference type="NCBI Taxonomy" id="1517512"/>
    <lineage>
        <taxon>Eukaryota</taxon>
        <taxon>Fungi</taxon>
        <taxon>Dikarya</taxon>
        <taxon>Ascomycota</taxon>
        <taxon>Pezizomycotina</taxon>
        <taxon>Eurotiomycetes</taxon>
        <taxon>Eurotiomycetidae</taxon>
        <taxon>Eurotiales</taxon>
        <taxon>Aspergillaceae</taxon>
        <taxon>Aspergillus</taxon>
        <taxon>Aspergillus subgen. Fumigati</taxon>
    </lineage>
</organism>
<evidence type="ECO:0000313" key="2">
    <source>
        <dbReference type="EMBL" id="GIJ92693.1"/>
    </source>
</evidence>
<dbReference type="PANTHER" id="PTHR38788:SF3">
    <property type="entry name" value="CLR5 DOMAIN-CONTAINING PROTEIN"/>
    <property type="match status" value="1"/>
</dbReference>